<evidence type="ECO:0000256" key="1">
    <source>
        <dbReference type="SAM" id="MobiDB-lite"/>
    </source>
</evidence>
<dbReference type="AlphaFoldDB" id="A0A979FJV7"/>
<keyword evidence="2" id="KW-1185">Reference proteome</keyword>
<dbReference type="GeneID" id="125178027"/>
<feature type="compositionally biased region" description="Polar residues" evidence="1">
    <location>
        <begin position="174"/>
        <end position="184"/>
    </location>
</feature>
<feature type="compositionally biased region" description="Basic and acidic residues" evidence="1">
    <location>
        <begin position="118"/>
        <end position="127"/>
    </location>
</feature>
<dbReference type="Proteomes" id="UP000694843">
    <property type="component" value="Unplaced"/>
</dbReference>
<feature type="compositionally biased region" description="Basic and acidic residues" evidence="1">
    <location>
        <begin position="137"/>
        <end position="146"/>
    </location>
</feature>
<reference evidence="3" key="1">
    <citation type="submission" date="2025-08" db="UniProtKB">
        <authorList>
            <consortium name="RefSeq"/>
        </authorList>
    </citation>
    <scope>IDENTIFICATION</scope>
    <source>
        <tissue evidence="3">Whole organism</tissue>
    </source>
</reference>
<accession>A0A979FJV7</accession>
<feature type="compositionally biased region" description="Basic and acidic residues" evidence="1">
    <location>
        <begin position="161"/>
        <end position="170"/>
    </location>
</feature>
<feature type="region of interest" description="Disordered" evidence="1">
    <location>
        <begin position="509"/>
        <end position="530"/>
    </location>
</feature>
<feature type="compositionally biased region" description="Polar residues" evidence="1">
    <location>
        <begin position="388"/>
        <end position="397"/>
    </location>
</feature>
<dbReference type="KEGG" id="hazt:125178027"/>
<sequence>MYVSLYANKLERVQTQFTSELRKKDETIACLRQELEETKASLRHQRVLAIVRRATPLQGSLASQDPKDKSSRDGETTSRDGETTSRDGDPMSRDGEPMSRDGETTSRDGETTLINDETTSRDGETTSRGDVTMLPKNGEHPDHFFDEPEFVFSTQPAQQKYNDESSRVFEKGNGSASQRNSNRVDLSDECRNEDIPCTTEATNCPSEAKTCAIEDTTYGNEDTGSDLEATQIFQENNITKHKDQEQSNTFQDNFYNFKRTADIENNSRRESKNDFEFSQATRNIEGNDSGAGAGKLSATFDLGGEDWTGIQYNENTDQNTNLIKGRNPERNVDKPENDRAFAFSLCGSQTVPGRGAIQAQNNDIEKNFPSKSGFDDINNNFSSTMERGYETSAQHSTENCEPRHSKSSAKNANASLHNVYEVSSTSHPNDDERAALNHNGLKTYENNKENYATVIEPKPKKAWQFSCPKEDNSSVVVTRTRLAAHRRRSLPLSAVTINSNDDDDVLPDLFTAGKSSESSENNLQCRVTSSVSKPNEEFLLEADTLTFDFPSPVPKFALPDEVRASNPDSRSPEPDVGQVLSSKNNNISVENSRSNGKFPPNRENGKGLKVWIAHNRTQPARQCEASEVLTWPGDDEIFEEVLDMSFPKAKPRKKDHFDDMQDYSLVTSHSCVEEDRPAPKKNLKRKLYSDDYFLL</sequence>
<organism evidence="2 3">
    <name type="scientific">Hyalella azteca</name>
    <name type="common">Amphipod</name>
    <dbReference type="NCBI Taxonomy" id="294128"/>
    <lineage>
        <taxon>Eukaryota</taxon>
        <taxon>Metazoa</taxon>
        <taxon>Ecdysozoa</taxon>
        <taxon>Arthropoda</taxon>
        <taxon>Crustacea</taxon>
        <taxon>Multicrustacea</taxon>
        <taxon>Malacostraca</taxon>
        <taxon>Eumalacostraca</taxon>
        <taxon>Peracarida</taxon>
        <taxon>Amphipoda</taxon>
        <taxon>Senticaudata</taxon>
        <taxon>Talitrida</taxon>
        <taxon>Talitroidea</taxon>
        <taxon>Hyalellidae</taxon>
        <taxon>Hyalella</taxon>
    </lineage>
</organism>
<name>A0A979FJV7_HYAAZ</name>
<feature type="compositionally biased region" description="Basic and acidic residues" evidence="1">
    <location>
        <begin position="65"/>
        <end position="110"/>
    </location>
</feature>
<feature type="region of interest" description="Disordered" evidence="1">
    <location>
        <begin position="558"/>
        <end position="605"/>
    </location>
</feature>
<evidence type="ECO:0000313" key="2">
    <source>
        <dbReference type="Proteomes" id="UP000694843"/>
    </source>
</evidence>
<feature type="region of interest" description="Disordered" evidence="1">
    <location>
        <begin position="388"/>
        <end position="410"/>
    </location>
</feature>
<evidence type="ECO:0000313" key="3">
    <source>
        <dbReference type="RefSeq" id="XP_047736846.1"/>
    </source>
</evidence>
<dbReference type="RefSeq" id="XP_047736846.1">
    <property type="nucleotide sequence ID" value="XM_047880890.1"/>
</dbReference>
<feature type="region of interest" description="Disordered" evidence="1">
    <location>
        <begin position="58"/>
        <end position="187"/>
    </location>
</feature>
<proteinExistence type="predicted"/>
<protein>
    <submittedName>
        <fullName evidence="3">Uncharacterized protein LOC125178027</fullName>
    </submittedName>
</protein>
<feature type="compositionally biased region" description="Polar residues" evidence="1">
    <location>
        <begin position="579"/>
        <end position="595"/>
    </location>
</feature>
<feature type="compositionally biased region" description="Polar residues" evidence="1">
    <location>
        <begin position="513"/>
        <end position="530"/>
    </location>
</feature>
<gene>
    <name evidence="3" type="primary">LOC125178027</name>
</gene>